<comment type="function">
    <text evidence="2">Hydrolyzes RNA 2',3'-cyclic phosphodiester to an RNA 2'-phosphomonoester.</text>
</comment>
<dbReference type="SUPFAM" id="SSF55144">
    <property type="entry name" value="LigT-like"/>
    <property type="match status" value="1"/>
</dbReference>
<protein>
    <recommendedName>
        <fullName evidence="2">RNA 2',3'-cyclic phosphodiesterase</fullName>
        <shortName evidence="2">RNA 2',3'-CPDase</shortName>
        <ecNumber evidence="2">3.1.4.58</ecNumber>
    </recommendedName>
</protein>
<gene>
    <name evidence="3" type="ORF">J2S43_007481</name>
</gene>
<evidence type="ECO:0000313" key="3">
    <source>
        <dbReference type="EMBL" id="MDP9798969.1"/>
    </source>
</evidence>
<keyword evidence="3" id="KW-0436">Ligase</keyword>
<dbReference type="EC" id="3.1.4.58" evidence="2"/>
<keyword evidence="4" id="KW-1185">Reference proteome</keyword>
<dbReference type="PANTHER" id="PTHR35561:SF1">
    <property type="entry name" value="RNA 2',3'-CYCLIC PHOSPHODIESTERASE"/>
    <property type="match status" value="1"/>
</dbReference>
<dbReference type="Proteomes" id="UP001240984">
    <property type="component" value="Unassembled WGS sequence"/>
</dbReference>
<keyword evidence="1 2" id="KW-0378">Hydrolase</keyword>
<comment type="caution">
    <text evidence="3">The sequence shown here is derived from an EMBL/GenBank/DDBJ whole genome shotgun (WGS) entry which is preliminary data.</text>
</comment>
<comment type="catalytic activity">
    <reaction evidence="2">
        <text>a 3'-end 2',3'-cyclophospho-ribonucleotide-RNA + H2O = a 3'-end 2'-phospho-ribonucleotide-RNA + H(+)</text>
        <dbReference type="Rhea" id="RHEA:11828"/>
        <dbReference type="Rhea" id="RHEA-COMP:10464"/>
        <dbReference type="Rhea" id="RHEA-COMP:17353"/>
        <dbReference type="ChEBI" id="CHEBI:15377"/>
        <dbReference type="ChEBI" id="CHEBI:15378"/>
        <dbReference type="ChEBI" id="CHEBI:83064"/>
        <dbReference type="ChEBI" id="CHEBI:173113"/>
        <dbReference type="EC" id="3.1.4.58"/>
    </reaction>
</comment>
<evidence type="ECO:0000256" key="2">
    <source>
        <dbReference type="HAMAP-Rule" id="MF_01940"/>
    </source>
</evidence>
<accession>A0ABT9N5I5</accession>
<dbReference type="PANTHER" id="PTHR35561">
    <property type="entry name" value="RNA 2',3'-CYCLIC PHOSPHODIESTERASE"/>
    <property type="match status" value="1"/>
</dbReference>
<feature type="active site" description="Proton donor" evidence="2">
    <location>
        <position position="42"/>
    </location>
</feature>
<dbReference type="InterPro" id="IPR004175">
    <property type="entry name" value="RNA_CPDase"/>
</dbReference>
<organism evidence="3 4">
    <name type="scientific">Catenuloplanes nepalensis</name>
    <dbReference type="NCBI Taxonomy" id="587533"/>
    <lineage>
        <taxon>Bacteria</taxon>
        <taxon>Bacillati</taxon>
        <taxon>Actinomycetota</taxon>
        <taxon>Actinomycetes</taxon>
        <taxon>Micromonosporales</taxon>
        <taxon>Micromonosporaceae</taxon>
        <taxon>Catenuloplanes</taxon>
    </lineage>
</organism>
<dbReference type="Gene3D" id="3.90.1140.10">
    <property type="entry name" value="Cyclic phosphodiesterase"/>
    <property type="match status" value="1"/>
</dbReference>
<reference evidence="3 4" key="1">
    <citation type="submission" date="2023-07" db="EMBL/GenBank/DDBJ databases">
        <title>Sequencing the genomes of 1000 actinobacteria strains.</title>
        <authorList>
            <person name="Klenk H.-P."/>
        </authorList>
    </citation>
    <scope>NUCLEOTIDE SEQUENCE [LARGE SCALE GENOMIC DNA]</scope>
    <source>
        <strain evidence="3 4">DSM 44710</strain>
    </source>
</reference>
<evidence type="ECO:0000313" key="4">
    <source>
        <dbReference type="Proteomes" id="UP001240984"/>
    </source>
</evidence>
<dbReference type="GO" id="GO:0016874">
    <property type="term" value="F:ligase activity"/>
    <property type="evidence" value="ECO:0007669"/>
    <property type="project" value="UniProtKB-KW"/>
</dbReference>
<comment type="similarity">
    <text evidence="2">Belongs to the 2H phosphoesterase superfamily. ThpR family.</text>
</comment>
<dbReference type="InterPro" id="IPR009097">
    <property type="entry name" value="Cyclic_Pdiesterase"/>
</dbReference>
<dbReference type="NCBIfam" id="TIGR02258">
    <property type="entry name" value="2_5_ligase"/>
    <property type="match status" value="1"/>
</dbReference>
<dbReference type="HAMAP" id="MF_01940">
    <property type="entry name" value="RNA_CPDase"/>
    <property type="match status" value="1"/>
</dbReference>
<name>A0ABT9N5I5_9ACTN</name>
<sequence>MRLFAGIHPPEEACAHLATHVRTLHVSTAAVNTRLAPRTQWHVTLVFLGEVPDDRLLDVDAALQRSTPPVGTPSARLRIAGGGRFGRGRFTILWAGLTGEADRLTTLAHGIRQELQDARLAFDGRPFRPHLTLARPGDRIDRSQLEADHAALDAYRGPEWPATTLRLMHSRLGSPPIYTELARYEI</sequence>
<feature type="short sequence motif" description="HXTX 1" evidence="2">
    <location>
        <begin position="42"/>
        <end position="45"/>
    </location>
</feature>
<dbReference type="RefSeq" id="WP_306837254.1">
    <property type="nucleotide sequence ID" value="NZ_JAUSRA010000001.1"/>
</dbReference>
<dbReference type="Pfam" id="PF13563">
    <property type="entry name" value="2_5_RNA_ligase2"/>
    <property type="match status" value="1"/>
</dbReference>
<feature type="short sequence motif" description="HXTX 2" evidence="2">
    <location>
        <begin position="130"/>
        <end position="133"/>
    </location>
</feature>
<evidence type="ECO:0000256" key="1">
    <source>
        <dbReference type="ARBA" id="ARBA00022801"/>
    </source>
</evidence>
<proteinExistence type="inferred from homology"/>
<feature type="active site" description="Proton acceptor" evidence="2">
    <location>
        <position position="130"/>
    </location>
</feature>
<dbReference type="EMBL" id="JAUSRA010000001">
    <property type="protein sequence ID" value="MDP9798969.1"/>
    <property type="molecule type" value="Genomic_DNA"/>
</dbReference>